<keyword evidence="3" id="KW-1185">Reference proteome</keyword>
<reference evidence="2 3" key="1">
    <citation type="journal article" date="2023" name="Arcadia Sci">
        <title>De novo assembly of a long-read Amblyomma americanum tick genome.</title>
        <authorList>
            <person name="Chou S."/>
            <person name="Poskanzer K.E."/>
            <person name="Rollins M."/>
            <person name="Thuy-Boun P.S."/>
        </authorList>
    </citation>
    <scope>NUCLEOTIDE SEQUENCE [LARGE SCALE GENOMIC DNA]</scope>
    <source>
        <strain evidence="2">F_SG_1</strain>
        <tissue evidence="2">Salivary glands</tissue>
    </source>
</reference>
<evidence type="ECO:0000313" key="2">
    <source>
        <dbReference type="EMBL" id="KAK8776621.1"/>
    </source>
</evidence>
<comment type="caution">
    <text evidence="2">The sequence shown here is derived from an EMBL/GenBank/DDBJ whole genome shotgun (WGS) entry which is preliminary data.</text>
</comment>
<protein>
    <recommendedName>
        <fullName evidence="1">Fibronectin type-III domain-containing protein</fullName>
    </recommendedName>
</protein>
<evidence type="ECO:0000259" key="1">
    <source>
        <dbReference type="SMART" id="SM00060"/>
    </source>
</evidence>
<dbReference type="InterPro" id="IPR036116">
    <property type="entry name" value="FN3_sf"/>
</dbReference>
<name>A0AAQ4EPJ1_AMBAM</name>
<organism evidence="2 3">
    <name type="scientific">Amblyomma americanum</name>
    <name type="common">Lone star tick</name>
    <dbReference type="NCBI Taxonomy" id="6943"/>
    <lineage>
        <taxon>Eukaryota</taxon>
        <taxon>Metazoa</taxon>
        <taxon>Ecdysozoa</taxon>
        <taxon>Arthropoda</taxon>
        <taxon>Chelicerata</taxon>
        <taxon>Arachnida</taxon>
        <taxon>Acari</taxon>
        <taxon>Parasitiformes</taxon>
        <taxon>Ixodida</taxon>
        <taxon>Ixodoidea</taxon>
        <taxon>Ixodidae</taxon>
        <taxon>Amblyomminae</taxon>
        <taxon>Amblyomma</taxon>
    </lineage>
</organism>
<accession>A0AAQ4EPJ1</accession>
<dbReference type="EMBL" id="JARKHS020012750">
    <property type="protein sequence ID" value="KAK8776621.1"/>
    <property type="molecule type" value="Genomic_DNA"/>
</dbReference>
<dbReference type="SUPFAM" id="SSF49265">
    <property type="entry name" value="Fibronectin type III"/>
    <property type="match status" value="1"/>
</dbReference>
<dbReference type="Proteomes" id="UP001321473">
    <property type="component" value="Unassembled WGS sequence"/>
</dbReference>
<feature type="domain" description="Fibronectin type-III" evidence="1">
    <location>
        <begin position="107"/>
        <end position="190"/>
    </location>
</feature>
<evidence type="ECO:0000313" key="3">
    <source>
        <dbReference type="Proteomes" id="UP001321473"/>
    </source>
</evidence>
<dbReference type="Gene3D" id="2.60.40.10">
    <property type="entry name" value="Immunoglobulins"/>
    <property type="match status" value="1"/>
</dbReference>
<dbReference type="CDD" id="cd00063">
    <property type="entry name" value="FN3"/>
    <property type="match status" value="1"/>
</dbReference>
<sequence>MALANLPVRITDSYEISAYPVDSSRAIISWLSPDAASLFLLTLYADVAEDDGRNYTVRQFDGTGKVNSRHSVVISSLQPWTYYVASIKGCLAENCSLPVNTTFVTPPLHFPRPVITRAESTSNISVILFWDFPQHDPRLYEGFRVRCCLNGVATCSLFWTKSNNIVMRGVDPDTTVAMEVRAKFTDAGGRPLLGPPATATVTTWSKWPKITVEHGANMQSKDGTSLLRWTCVNGTVDYLQYSTTEAEEWSTCNNSAICDVTVDHGHTATLTTGFLRLTHGVTEGILMVWVRGCNSYGCGHESSVSVNLLYAGPSALTSLSITPYDRTGIIRWYASSLGRHDGIEITWKCNDKTKLVYHRRIWQEFRYGTEAHIEDWSRGVENCKFNVSAYMDDKDGTTHYSPPMEATPESL</sequence>
<feature type="domain" description="Fibronectin type-III" evidence="1">
    <location>
        <begin position="7"/>
        <end position="96"/>
    </location>
</feature>
<gene>
    <name evidence="2" type="ORF">V5799_030031</name>
</gene>
<dbReference type="AlphaFoldDB" id="A0AAQ4EPJ1"/>
<proteinExistence type="predicted"/>
<dbReference type="SMART" id="SM00060">
    <property type="entry name" value="FN3"/>
    <property type="match status" value="2"/>
</dbReference>
<dbReference type="InterPro" id="IPR003961">
    <property type="entry name" value="FN3_dom"/>
</dbReference>
<dbReference type="InterPro" id="IPR013783">
    <property type="entry name" value="Ig-like_fold"/>
</dbReference>